<dbReference type="InterPro" id="IPR001841">
    <property type="entry name" value="Znf_RING"/>
</dbReference>
<reference evidence="6" key="1">
    <citation type="submission" date="2023-03" db="EMBL/GenBank/DDBJ databases">
        <title>Massive genome expansion in bonnet fungi (Mycena s.s.) driven by repeated elements and novel gene families across ecological guilds.</title>
        <authorList>
            <consortium name="Lawrence Berkeley National Laboratory"/>
            <person name="Harder C.B."/>
            <person name="Miyauchi S."/>
            <person name="Viragh M."/>
            <person name="Kuo A."/>
            <person name="Thoen E."/>
            <person name="Andreopoulos B."/>
            <person name="Lu D."/>
            <person name="Skrede I."/>
            <person name="Drula E."/>
            <person name="Henrissat B."/>
            <person name="Morin E."/>
            <person name="Kohler A."/>
            <person name="Barry K."/>
            <person name="LaButti K."/>
            <person name="Morin E."/>
            <person name="Salamov A."/>
            <person name="Lipzen A."/>
            <person name="Mereny Z."/>
            <person name="Hegedus B."/>
            <person name="Baldrian P."/>
            <person name="Stursova M."/>
            <person name="Weitz H."/>
            <person name="Taylor A."/>
            <person name="Grigoriev I.V."/>
            <person name="Nagy L.G."/>
            <person name="Martin F."/>
            <person name="Kauserud H."/>
        </authorList>
    </citation>
    <scope>NUCLEOTIDE SEQUENCE</scope>
    <source>
        <strain evidence="6">CBHHK173m</strain>
    </source>
</reference>
<dbReference type="GO" id="GO:0008270">
    <property type="term" value="F:zinc ion binding"/>
    <property type="evidence" value="ECO:0007669"/>
    <property type="project" value="UniProtKB-KW"/>
</dbReference>
<dbReference type="GO" id="GO:0000209">
    <property type="term" value="P:protein polyubiquitination"/>
    <property type="evidence" value="ECO:0007669"/>
    <property type="project" value="TreeGrafter"/>
</dbReference>
<gene>
    <name evidence="6" type="ORF">B0H15DRAFT_952766</name>
</gene>
<evidence type="ECO:0000313" key="6">
    <source>
        <dbReference type="EMBL" id="KAJ7082089.1"/>
    </source>
</evidence>
<evidence type="ECO:0000259" key="5">
    <source>
        <dbReference type="PROSITE" id="PS50089"/>
    </source>
</evidence>
<dbReference type="SUPFAM" id="SSF57850">
    <property type="entry name" value="RING/U-box"/>
    <property type="match status" value="1"/>
</dbReference>
<dbReference type="AlphaFoldDB" id="A0AAD6TXV4"/>
<dbReference type="Proteomes" id="UP001222325">
    <property type="component" value="Unassembled WGS sequence"/>
</dbReference>
<sequence>MSRAEQGFYHAWQGRTNDPINVEAGSASEPFDVDRWCRLQEVELALVKAESQRFECSICLDTLYQPVLVLCLHRFCYGCLLRWFKRGKDTCPYCTARLKEAPIRDNGFEMDLVQAITSGVVSKSALQTGAKVTTVSADYDWSDIVFNDD</sequence>
<dbReference type="InterPro" id="IPR017907">
    <property type="entry name" value="Znf_RING_CS"/>
</dbReference>
<dbReference type="Pfam" id="PF00097">
    <property type="entry name" value="zf-C3HC4"/>
    <property type="match status" value="1"/>
</dbReference>
<keyword evidence="2 4" id="KW-0863">Zinc-finger</keyword>
<evidence type="ECO:0000256" key="4">
    <source>
        <dbReference type="PROSITE-ProRule" id="PRU00175"/>
    </source>
</evidence>
<feature type="domain" description="RING-type" evidence="5">
    <location>
        <begin position="56"/>
        <end position="95"/>
    </location>
</feature>
<dbReference type="PANTHER" id="PTHR46016">
    <property type="entry name" value="ZINC FINGER, RING/FYVE/PHD-TYPE"/>
    <property type="match status" value="1"/>
</dbReference>
<dbReference type="PANTHER" id="PTHR46016:SF1">
    <property type="entry name" value="RING-TYPE DOMAIN-CONTAINING PROTEIN"/>
    <property type="match status" value="1"/>
</dbReference>
<accession>A0AAD6TXV4</accession>
<evidence type="ECO:0000313" key="7">
    <source>
        <dbReference type="Proteomes" id="UP001222325"/>
    </source>
</evidence>
<name>A0AAD6TXV4_9AGAR</name>
<dbReference type="GO" id="GO:0006511">
    <property type="term" value="P:ubiquitin-dependent protein catabolic process"/>
    <property type="evidence" value="ECO:0007669"/>
    <property type="project" value="TreeGrafter"/>
</dbReference>
<dbReference type="SMART" id="SM00184">
    <property type="entry name" value="RING"/>
    <property type="match status" value="1"/>
</dbReference>
<dbReference type="EMBL" id="JARJCN010000047">
    <property type="protein sequence ID" value="KAJ7082089.1"/>
    <property type="molecule type" value="Genomic_DNA"/>
</dbReference>
<dbReference type="PROSITE" id="PS00518">
    <property type="entry name" value="ZF_RING_1"/>
    <property type="match status" value="1"/>
</dbReference>
<keyword evidence="3" id="KW-0862">Zinc</keyword>
<evidence type="ECO:0000256" key="3">
    <source>
        <dbReference type="ARBA" id="ARBA00022833"/>
    </source>
</evidence>
<dbReference type="Gene3D" id="3.30.40.10">
    <property type="entry name" value="Zinc/RING finger domain, C3HC4 (zinc finger)"/>
    <property type="match status" value="1"/>
</dbReference>
<dbReference type="InterPro" id="IPR051438">
    <property type="entry name" value="RNF_E3_ubiq-protein_ligase"/>
</dbReference>
<proteinExistence type="predicted"/>
<dbReference type="InterPro" id="IPR018957">
    <property type="entry name" value="Znf_C3HC4_RING-type"/>
</dbReference>
<organism evidence="6 7">
    <name type="scientific">Mycena belliarum</name>
    <dbReference type="NCBI Taxonomy" id="1033014"/>
    <lineage>
        <taxon>Eukaryota</taxon>
        <taxon>Fungi</taxon>
        <taxon>Dikarya</taxon>
        <taxon>Basidiomycota</taxon>
        <taxon>Agaricomycotina</taxon>
        <taxon>Agaricomycetes</taxon>
        <taxon>Agaricomycetidae</taxon>
        <taxon>Agaricales</taxon>
        <taxon>Marasmiineae</taxon>
        <taxon>Mycenaceae</taxon>
        <taxon>Mycena</taxon>
    </lineage>
</organism>
<dbReference type="PROSITE" id="PS50089">
    <property type="entry name" value="ZF_RING_2"/>
    <property type="match status" value="1"/>
</dbReference>
<keyword evidence="7" id="KW-1185">Reference proteome</keyword>
<evidence type="ECO:0000256" key="2">
    <source>
        <dbReference type="ARBA" id="ARBA00022771"/>
    </source>
</evidence>
<keyword evidence="1" id="KW-0479">Metal-binding</keyword>
<dbReference type="InterPro" id="IPR013083">
    <property type="entry name" value="Znf_RING/FYVE/PHD"/>
</dbReference>
<dbReference type="GO" id="GO:0061630">
    <property type="term" value="F:ubiquitin protein ligase activity"/>
    <property type="evidence" value="ECO:0007669"/>
    <property type="project" value="TreeGrafter"/>
</dbReference>
<evidence type="ECO:0000256" key="1">
    <source>
        <dbReference type="ARBA" id="ARBA00022723"/>
    </source>
</evidence>
<protein>
    <recommendedName>
        <fullName evidence="5">RING-type domain-containing protein</fullName>
    </recommendedName>
</protein>
<dbReference type="CDD" id="cd16449">
    <property type="entry name" value="RING-HC"/>
    <property type="match status" value="1"/>
</dbReference>
<comment type="caution">
    <text evidence="6">The sequence shown here is derived from an EMBL/GenBank/DDBJ whole genome shotgun (WGS) entry which is preliminary data.</text>
</comment>